<sequence length="313" mass="35854">MRRLLDYFSNGITSQTLQSVGMEVETQFVTTTGEPISVETSQAILRRLVEGLRGWRISKTKGELITELIEDNGSILSYELGRHNIEFSSAPLTTSSIPFLPRMGLENLYFFAEELGAYPYFAPVLPGSEDLLVIPDERDANWLKLDGRDALSPLARTSSVQFTISVSPNDAINILNGLGSNLDKFLLNYPQDLVWKQYIASSQANYRSDRYGGPLIFANLDNYCELLGRNNVIQGTQLIPLSQVTELDIPLYLRSIWWHFRLKRYGNSLCIEVRPLPRLNDNRFEDQFRQVTNIFKWYGSRKPNYYYGSGWEH</sequence>
<accession>A0A0G1KVC1</accession>
<dbReference type="Proteomes" id="UP000034006">
    <property type="component" value="Unassembled WGS sequence"/>
</dbReference>
<protein>
    <submittedName>
        <fullName evidence="1">Uncharacterized protein</fullName>
    </submittedName>
</protein>
<reference evidence="1 2" key="1">
    <citation type="journal article" date="2015" name="Nature">
        <title>rRNA introns, odd ribosomes, and small enigmatic genomes across a large radiation of phyla.</title>
        <authorList>
            <person name="Brown C.T."/>
            <person name="Hug L.A."/>
            <person name="Thomas B.C."/>
            <person name="Sharon I."/>
            <person name="Castelle C.J."/>
            <person name="Singh A."/>
            <person name="Wilkins M.J."/>
            <person name="Williams K.H."/>
            <person name="Banfield J.F."/>
        </authorList>
    </citation>
    <scope>NUCLEOTIDE SEQUENCE [LARGE SCALE GENOMIC DNA]</scope>
</reference>
<dbReference type="STRING" id="1618387.UW44_C0007G0029"/>
<evidence type="ECO:0000313" key="2">
    <source>
        <dbReference type="Proteomes" id="UP000034006"/>
    </source>
</evidence>
<organism evidence="1 2">
    <name type="scientific">Candidatus Collierbacteria bacterium GW2011_GWB2_44_22</name>
    <dbReference type="NCBI Taxonomy" id="1618387"/>
    <lineage>
        <taxon>Bacteria</taxon>
        <taxon>Candidatus Collieribacteriota</taxon>
    </lineage>
</organism>
<dbReference type="GO" id="GO:0003824">
    <property type="term" value="F:catalytic activity"/>
    <property type="evidence" value="ECO:0007669"/>
    <property type="project" value="InterPro"/>
</dbReference>
<dbReference type="InterPro" id="IPR014746">
    <property type="entry name" value="Gln_synth/guanido_kin_cat_dom"/>
</dbReference>
<dbReference type="Gene3D" id="3.30.590.20">
    <property type="match status" value="1"/>
</dbReference>
<proteinExistence type="predicted"/>
<dbReference type="SUPFAM" id="SSF55931">
    <property type="entry name" value="Glutamine synthetase/guanido kinase"/>
    <property type="match status" value="1"/>
</dbReference>
<comment type="caution">
    <text evidence="1">The sequence shown here is derived from an EMBL/GenBank/DDBJ whole genome shotgun (WGS) entry which is preliminary data.</text>
</comment>
<name>A0A0G1KVC1_9BACT</name>
<dbReference type="AlphaFoldDB" id="A0A0G1KVC1"/>
<gene>
    <name evidence="1" type="ORF">UW44_C0007G0029</name>
</gene>
<evidence type="ECO:0000313" key="1">
    <source>
        <dbReference type="EMBL" id="KKT51854.1"/>
    </source>
</evidence>
<dbReference type="EMBL" id="LCIH01000007">
    <property type="protein sequence ID" value="KKT51854.1"/>
    <property type="molecule type" value="Genomic_DNA"/>
</dbReference>